<dbReference type="PANTHER" id="PTHR34292">
    <property type="entry name" value="OUTER SPORE WALL PROTEIN LDS1"/>
    <property type="match status" value="1"/>
</dbReference>
<evidence type="ECO:0000256" key="6">
    <source>
        <dbReference type="SAM" id="Phobius"/>
    </source>
</evidence>
<keyword evidence="3 6" id="KW-1133">Transmembrane helix</keyword>
<dbReference type="Pfam" id="PF07264">
    <property type="entry name" value="EI24"/>
    <property type="match status" value="1"/>
</dbReference>
<keyword evidence="8" id="KW-1185">Reference proteome</keyword>
<dbReference type="STRING" id="796925.A0A137PG56"/>
<evidence type="ECO:0000256" key="5">
    <source>
        <dbReference type="SAM" id="MobiDB-lite"/>
    </source>
</evidence>
<evidence type="ECO:0000313" key="7">
    <source>
        <dbReference type="EMBL" id="KXN73974.1"/>
    </source>
</evidence>
<proteinExistence type="predicted"/>
<comment type="subcellular location">
    <subcellularLocation>
        <location evidence="1">Membrane</location>
        <topology evidence="1">Multi-pass membrane protein</topology>
    </subcellularLocation>
</comment>
<evidence type="ECO:0000313" key="8">
    <source>
        <dbReference type="Proteomes" id="UP000070444"/>
    </source>
</evidence>
<dbReference type="EMBL" id="KQ964429">
    <property type="protein sequence ID" value="KXN73974.1"/>
    <property type="molecule type" value="Genomic_DNA"/>
</dbReference>
<evidence type="ECO:0000256" key="4">
    <source>
        <dbReference type="ARBA" id="ARBA00023136"/>
    </source>
</evidence>
<dbReference type="AlphaFoldDB" id="A0A137PG56"/>
<dbReference type="InterPro" id="IPR059112">
    <property type="entry name" value="CysZ/EI24"/>
</dbReference>
<keyword evidence="2 6" id="KW-0812">Transmembrane</keyword>
<reference evidence="7 8" key="1">
    <citation type="journal article" date="2015" name="Genome Biol. Evol.">
        <title>Phylogenomic analyses indicate that early fungi evolved digesting cell walls of algal ancestors of land plants.</title>
        <authorList>
            <person name="Chang Y."/>
            <person name="Wang S."/>
            <person name="Sekimoto S."/>
            <person name="Aerts A.L."/>
            <person name="Choi C."/>
            <person name="Clum A."/>
            <person name="LaButti K.M."/>
            <person name="Lindquist E.A."/>
            <person name="Yee Ngan C."/>
            <person name="Ohm R.A."/>
            <person name="Salamov A.A."/>
            <person name="Grigoriev I.V."/>
            <person name="Spatafora J.W."/>
            <person name="Berbee M.L."/>
        </authorList>
    </citation>
    <scope>NUCLEOTIDE SEQUENCE [LARGE SCALE GENOMIC DNA]</scope>
    <source>
        <strain evidence="7 8">NRRL 28638</strain>
    </source>
</reference>
<dbReference type="OrthoDB" id="10012223at2759"/>
<feature type="transmembrane region" description="Helical" evidence="6">
    <location>
        <begin position="59"/>
        <end position="80"/>
    </location>
</feature>
<feature type="compositionally biased region" description="Polar residues" evidence="5">
    <location>
        <begin position="149"/>
        <end position="184"/>
    </location>
</feature>
<feature type="region of interest" description="Disordered" evidence="5">
    <location>
        <begin position="148"/>
        <end position="192"/>
    </location>
</feature>
<evidence type="ECO:0000256" key="2">
    <source>
        <dbReference type="ARBA" id="ARBA00022692"/>
    </source>
</evidence>
<evidence type="ECO:0000256" key="1">
    <source>
        <dbReference type="ARBA" id="ARBA00004141"/>
    </source>
</evidence>
<evidence type="ECO:0000256" key="3">
    <source>
        <dbReference type="ARBA" id="ARBA00022989"/>
    </source>
</evidence>
<protein>
    <submittedName>
        <fullName evidence="7">Uncharacterized protein</fullName>
    </submittedName>
</protein>
<feature type="transmembrane region" description="Helical" evidence="6">
    <location>
        <begin position="121"/>
        <end position="139"/>
    </location>
</feature>
<sequence>MPLVMDQLFDEVLKVRGLKEYVLDRPQPPGATWRITIGSILYALVQLFFMIVTIPLNIIPVFGTVLYCYINGFIFAWGYMIHDHIDFKGMDFKQSWDYTMDQKAKYLAFGAVSYGLSMIPLANWLFMFTCAVGAGLWAADDYEKELKKQAQNTGGQPLLGQSSQPPAFNQYSPNYHSSNQQSPPGQYPFPKQ</sequence>
<accession>A0A137PG56</accession>
<organism evidence="7 8">
    <name type="scientific">Conidiobolus coronatus (strain ATCC 28846 / CBS 209.66 / NRRL 28638)</name>
    <name type="common">Delacroixia coronata</name>
    <dbReference type="NCBI Taxonomy" id="796925"/>
    <lineage>
        <taxon>Eukaryota</taxon>
        <taxon>Fungi</taxon>
        <taxon>Fungi incertae sedis</taxon>
        <taxon>Zoopagomycota</taxon>
        <taxon>Entomophthoromycotina</taxon>
        <taxon>Entomophthoromycetes</taxon>
        <taxon>Entomophthorales</taxon>
        <taxon>Ancylistaceae</taxon>
        <taxon>Conidiobolus</taxon>
    </lineage>
</organism>
<feature type="transmembrane region" description="Helical" evidence="6">
    <location>
        <begin position="31"/>
        <end position="52"/>
    </location>
</feature>
<keyword evidence="4 6" id="KW-0472">Membrane</keyword>
<gene>
    <name evidence="7" type="ORF">CONCODRAFT_77109</name>
</gene>
<dbReference type="InterPro" id="IPR052786">
    <property type="entry name" value="Spore_wall_assembly"/>
</dbReference>
<dbReference type="PANTHER" id="PTHR34292:SF2">
    <property type="entry name" value="OUTER SPORE WALL PROTEIN LDS1"/>
    <property type="match status" value="1"/>
</dbReference>
<name>A0A137PG56_CONC2</name>
<dbReference type="Proteomes" id="UP000070444">
    <property type="component" value="Unassembled WGS sequence"/>
</dbReference>